<comment type="caution">
    <text evidence="1">The sequence shown here is derived from an EMBL/GenBank/DDBJ whole genome shotgun (WGS) entry which is preliminary data.</text>
</comment>
<accession>A0AAD7DD15</accession>
<dbReference type="EMBL" id="JARKIE010000078">
    <property type="protein sequence ID" value="KAJ7688627.1"/>
    <property type="molecule type" value="Genomic_DNA"/>
</dbReference>
<dbReference type="AlphaFoldDB" id="A0AAD7DD15"/>
<evidence type="ECO:0000313" key="1">
    <source>
        <dbReference type="EMBL" id="KAJ7688627.1"/>
    </source>
</evidence>
<organism evidence="1 2">
    <name type="scientific">Mycena rosella</name>
    <name type="common">Pink bonnet</name>
    <name type="synonym">Agaricus rosellus</name>
    <dbReference type="NCBI Taxonomy" id="1033263"/>
    <lineage>
        <taxon>Eukaryota</taxon>
        <taxon>Fungi</taxon>
        <taxon>Dikarya</taxon>
        <taxon>Basidiomycota</taxon>
        <taxon>Agaricomycotina</taxon>
        <taxon>Agaricomycetes</taxon>
        <taxon>Agaricomycetidae</taxon>
        <taxon>Agaricales</taxon>
        <taxon>Marasmiineae</taxon>
        <taxon>Mycenaceae</taxon>
        <taxon>Mycena</taxon>
    </lineage>
</organism>
<reference evidence="1" key="1">
    <citation type="submission" date="2023-03" db="EMBL/GenBank/DDBJ databases">
        <title>Massive genome expansion in bonnet fungi (Mycena s.s.) driven by repeated elements and novel gene families across ecological guilds.</title>
        <authorList>
            <consortium name="Lawrence Berkeley National Laboratory"/>
            <person name="Harder C.B."/>
            <person name="Miyauchi S."/>
            <person name="Viragh M."/>
            <person name="Kuo A."/>
            <person name="Thoen E."/>
            <person name="Andreopoulos B."/>
            <person name="Lu D."/>
            <person name="Skrede I."/>
            <person name="Drula E."/>
            <person name="Henrissat B."/>
            <person name="Morin E."/>
            <person name="Kohler A."/>
            <person name="Barry K."/>
            <person name="LaButti K."/>
            <person name="Morin E."/>
            <person name="Salamov A."/>
            <person name="Lipzen A."/>
            <person name="Mereny Z."/>
            <person name="Hegedus B."/>
            <person name="Baldrian P."/>
            <person name="Stursova M."/>
            <person name="Weitz H."/>
            <person name="Taylor A."/>
            <person name="Grigoriev I.V."/>
            <person name="Nagy L.G."/>
            <person name="Martin F."/>
            <person name="Kauserud H."/>
        </authorList>
    </citation>
    <scope>NUCLEOTIDE SEQUENCE</scope>
    <source>
        <strain evidence="1">CBHHK067</strain>
    </source>
</reference>
<keyword evidence="2" id="KW-1185">Reference proteome</keyword>
<proteinExistence type="predicted"/>
<dbReference type="Proteomes" id="UP001221757">
    <property type="component" value="Unassembled WGS sequence"/>
</dbReference>
<sequence>MVCNIVLRDIWRYGFAQCSSSLGFASRSIEQCMSCSITFAPREVQNTQQQNLYKHIINTTKEFSPSRIANWSDSQLILPGPQGCSQLFASIQGSWKRTIAPSFRTITVPLPRSPKNAPRRCIAFPQTMLKRCPFFDFFGRRQAHPCLVAGFQRDPPKRGIAVPRAAHNRCSFLQIFLPAGEANPALKWIDASAGARRPDHVLHLHKHRATVPITTPQRITAPRSPFFQIFLPAAGELSPALECNFPDESVSAAPDIAYSWVA</sequence>
<name>A0AAD7DD15_MYCRO</name>
<evidence type="ECO:0000313" key="2">
    <source>
        <dbReference type="Proteomes" id="UP001221757"/>
    </source>
</evidence>
<protein>
    <submittedName>
        <fullName evidence="1">Uncharacterized protein</fullName>
    </submittedName>
</protein>
<gene>
    <name evidence="1" type="ORF">B0H17DRAFT_1135593</name>
</gene>